<evidence type="ECO:0000256" key="2">
    <source>
        <dbReference type="ARBA" id="ARBA00008420"/>
    </source>
</evidence>
<dbReference type="GO" id="GO:0019521">
    <property type="term" value="P:D-gluconate metabolic process"/>
    <property type="evidence" value="ECO:0007669"/>
    <property type="project" value="UniProtKB-KW"/>
</dbReference>
<sequence>MIVLVMGVAGSGKTTIAKMLADSLGWEFSDADSFHPPANVEKMSQGIPLEDADRAPWLQALQATIERWLREKKNVVLACSALKAAYRERLCCDKSRMQLVYLKGSFELLQSRLAQRSDHFMKQNLLQSQFDILEEPAEGIYVDILLPPKVIVQQIRVNLGL</sequence>
<keyword evidence="5 10" id="KW-0547">Nucleotide-binding</keyword>
<evidence type="ECO:0000313" key="11">
    <source>
        <dbReference type="EMBL" id="CAA9587184.1"/>
    </source>
</evidence>
<dbReference type="Gene3D" id="3.40.50.300">
    <property type="entry name" value="P-loop containing nucleotide triphosphate hydrolases"/>
    <property type="match status" value="1"/>
</dbReference>
<dbReference type="InterPro" id="IPR027417">
    <property type="entry name" value="P-loop_NTPase"/>
</dbReference>
<dbReference type="EMBL" id="CADCWO010000212">
    <property type="protein sequence ID" value="CAA9587184.1"/>
    <property type="molecule type" value="Genomic_DNA"/>
</dbReference>
<evidence type="ECO:0000256" key="10">
    <source>
        <dbReference type="RuleBase" id="RU363066"/>
    </source>
</evidence>
<organism evidence="11">
    <name type="scientific">uncultured Synechococcales cyanobacterium</name>
    <dbReference type="NCBI Taxonomy" id="1936017"/>
    <lineage>
        <taxon>Bacteria</taxon>
        <taxon>Bacillati</taxon>
        <taxon>Cyanobacteriota</taxon>
        <taxon>Cyanophyceae</taxon>
        <taxon>Synechococcales</taxon>
        <taxon>environmental samples</taxon>
    </lineage>
</organism>
<name>A0A6J4VUD8_9CYAN</name>
<dbReference type="CDD" id="cd02021">
    <property type="entry name" value="GntK"/>
    <property type="match status" value="1"/>
</dbReference>
<evidence type="ECO:0000256" key="9">
    <source>
        <dbReference type="ARBA" id="ARBA00048090"/>
    </source>
</evidence>
<keyword evidence="8" id="KW-0311">Gluconate utilization</keyword>
<dbReference type="InterPro" id="IPR031322">
    <property type="entry name" value="Shikimate/glucono_kinase"/>
</dbReference>
<evidence type="ECO:0000256" key="4">
    <source>
        <dbReference type="ARBA" id="ARBA00022679"/>
    </source>
</evidence>
<accession>A0A6J4VUD8</accession>
<dbReference type="PANTHER" id="PTHR43442:SF3">
    <property type="entry name" value="GLUCONOKINASE-RELATED"/>
    <property type="match status" value="1"/>
</dbReference>
<dbReference type="EC" id="2.7.1.12" evidence="3 10"/>
<dbReference type="PANTHER" id="PTHR43442">
    <property type="entry name" value="GLUCONOKINASE-RELATED"/>
    <property type="match status" value="1"/>
</dbReference>
<evidence type="ECO:0000256" key="1">
    <source>
        <dbReference type="ARBA" id="ARBA00004761"/>
    </source>
</evidence>
<evidence type="ECO:0000256" key="3">
    <source>
        <dbReference type="ARBA" id="ARBA00012054"/>
    </source>
</evidence>
<dbReference type="AlphaFoldDB" id="A0A6J4VUD8"/>
<comment type="pathway">
    <text evidence="1">Carbohydrate acid metabolism.</text>
</comment>
<gene>
    <name evidence="11" type="ORF">AVDCRST_MAG81-4435</name>
</gene>
<reference evidence="11" key="1">
    <citation type="submission" date="2020-02" db="EMBL/GenBank/DDBJ databases">
        <authorList>
            <person name="Meier V. D."/>
        </authorList>
    </citation>
    <scope>NUCLEOTIDE SEQUENCE</scope>
    <source>
        <strain evidence="11">AVDCRST_MAG81</strain>
    </source>
</reference>
<keyword evidence="6 10" id="KW-0418">Kinase</keyword>
<proteinExistence type="inferred from homology"/>
<dbReference type="InterPro" id="IPR006001">
    <property type="entry name" value="Therm_gnt_kin"/>
</dbReference>
<comment type="similarity">
    <text evidence="2 10">Belongs to the gluconokinase GntK/GntV family.</text>
</comment>
<dbReference type="NCBIfam" id="TIGR01313">
    <property type="entry name" value="therm_gnt_kin"/>
    <property type="match status" value="1"/>
</dbReference>
<protein>
    <recommendedName>
        <fullName evidence="3 10">Gluconokinase</fullName>
        <ecNumber evidence="3 10">2.7.1.12</ecNumber>
    </recommendedName>
</protein>
<keyword evidence="7 10" id="KW-0067">ATP-binding</keyword>
<dbReference type="FunFam" id="3.40.50.300:FF:000522">
    <property type="entry name" value="Gluconokinase"/>
    <property type="match status" value="1"/>
</dbReference>
<dbReference type="GO" id="GO:0005737">
    <property type="term" value="C:cytoplasm"/>
    <property type="evidence" value="ECO:0007669"/>
    <property type="project" value="TreeGrafter"/>
</dbReference>
<evidence type="ECO:0000256" key="7">
    <source>
        <dbReference type="ARBA" id="ARBA00022840"/>
    </source>
</evidence>
<dbReference type="GO" id="GO:0005524">
    <property type="term" value="F:ATP binding"/>
    <property type="evidence" value="ECO:0007669"/>
    <property type="project" value="UniProtKB-KW"/>
</dbReference>
<dbReference type="Pfam" id="PF01202">
    <property type="entry name" value="SKI"/>
    <property type="match status" value="1"/>
</dbReference>
<keyword evidence="4 10" id="KW-0808">Transferase</keyword>
<evidence type="ECO:0000256" key="6">
    <source>
        <dbReference type="ARBA" id="ARBA00022777"/>
    </source>
</evidence>
<evidence type="ECO:0000256" key="5">
    <source>
        <dbReference type="ARBA" id="ARBA00022741"/>
    </source>
</evidence>
<comment type="catalytic activity">
    <reaction evidence="9 10">
        <text>D-gluconate + ATP = 6-phospho-D-gluconate + ADP + H(+)</text>
        <dbReference type="Rhea" id="RHEA:19433"/>
        <dbReference type="ChEBI" id="CHEBI:15378"/>
        <dbReference type="ChEBI" id="CHEBI:18391"/>
        <dbReference type="ChEBI" id="CHEBI:30616"/>
        <dbReference type="ChEBI" id="CHEBI:58759"/>
        <dbReference type="ChEBI" id="CHEBI:456216"/>
        <dbReference type="EC" id="2.7.1.12"/>
    </reaction>
</comment>
<dbReference type="SUPFAM" id="SSF52540">
    <property type="entry name" value="P-loop containing nucleoside triphosphate hydrolases"/>
    <property type="match status" value="1"/>
</dbReference>
<dbReference type="GO" id="GO:0046316">
    <property type="term" value="F:gluconokinase activity"/>
    <property type="evidence" value="ECO:0007669"/>
    <property type="project" value="UniProtKB-EC"/>
</dbReference>
<evidence type="ECO:0000256" key="8">
    <source>
        <dbReference type="ARBA" id="ARBA00023064"/>
    </source>
</evidence>